<dbReference type="GO" id="GO:0003677">
    <property type="term" value="F:DNA binding"/>
    <property type="evidence" value="ECO:0007669"/>
    <property type="project" value="UniProtKB-KW"/>
</dbReference>
<dbReference type="Pfam" id="PF13545">
    <property type="entry name" value="HTH_Crp_2"/>
    <property type="match status" value="1"/>
</dbReference>
<feature type="domain" description="HTH crp-type" evidence="5">
    <location>
        <begin position="145"/>
        <end position="212"/>
    </location>
</feature>
<evidence type="ECO:0000313" key="7">
    <source>
        <dbReference type="Proteomes" id="UP000182635"/>
    </source>
</evidence>
<dbReference type="Proteomes" id="UP000182635">
    <property type="component" value="Unassembled WGS sequence"/>
</dbReference>
<dbReference type="SMART" id="SM00100">
    <property type="entry name" value="cNMP"/>
    <property type="match status" value="1"/>
</dbReference>
<evidence type="ECO:0000313" key="6">
    <source>
        <dbReference type="EMBL" id="SFG39493.1"/>
    </source>
</evidence>
<dbReference type="GO" id="GO:0003700">
    <property type="term" value="F:DNA-binding transcription factor activity"/>
    <property type="evidence" value="ECO:0007669"/>
    <property type="project" value="TreeGrafter"/>
</dbReference>
<dbReference type="Gene3D" id="1.10.10.10">
    <property type="entry name" value="Winged helix-like DNA-binding domain superfamily/Winged helix DNA-binding domain"/>
    <property type="match status" value="1"/>
</dbReference>
<dbReference type="InterPro" id="IPR036388">
    <property type="entry name" value="WH-like_DNA-bd_sf"/>
</dbReference>
<dbReference type="RefSeq" id="WP_046922860.1">
    <property type="nucleotide sequence ID" value="NZ_AYYL01000050.1"/>
</dbReference>
<dbReference type="CDD" id="cd00038">
    <property type="entry name" value="CAP_ED"/>
    <property type="match status" value="1"/>
</dbReference>
<dbReference type="Pfam" id="PF00027">
    <property type="entry name" value="cNMP_binding"/>
    <property type="match status" value="1"/>
</dbReference>
<dbReference type="EMBL" id="FOPI01000017">
    <property type="protein sequence ID" value="SFG39493.1"/>
    <property type="molecule type" value="Genomic_DNA"/>
</dbReference>
<sequence>MSSKLCVGIVPLFNELSHDEQELIERLVQHRSVARGEVVVSPDRSGGMIIVRSGRLRVYQLSEDGSEHVVRILDSGDYEGELWLYGGRNDNLFISGESDSEICVIAYDEFNRLLESYSGLAIRLLKLSIEKMNELGFKNSLLAMDSIEDRIVAYLEKMQERHHSGKIVLPMKLKDLALYLGITPETLSRKLHLLEEEGIIRRRGRTIELNER</sequence>
<evidence type="ECO:0000256" key="2">
    <source>
        <dbReference type="ARBA" id="ARBA00023125"/>
    </source>
</evidence>
<accession>A0A1I2RHB2</accession>
<dbReference type="InterPro" id="IPR012318">
    <property type="entry name" value="HTH_CRP"/>
</dbReference>
<dbReference type="InterPro" id="IPR050397">
    <property type="entry name" value="Env_Response_Regulators"/>
</dbReference>
<dbReference type="PANTHER" id="PTHR24567">
    <property type="entry name" value="CRP FAMILY TRANSCRIPTIONAL REGULATORY PROTEIN"/>
    <property type="match status" value="1"/>
</dbReference>
<dbReference type="InterPro" id="IPR036390">
    <property type="entry name" value="WH_DNA-bd_sf"/>
</dbReference>
<dbReference type="InterPro" id="IPR018490">
    <property type="entry name" value="cNMP-bd_dom_sf"/>
</dbReference>
<evidence type="ECO:0000256" key="1">
    <source>
        <dbReference type="ARBA" id="ARBA00023015"/>
    </source>
</evidence>
<organism evidence="6 7">
    <name type="scientific">Ligilactobacillus ruminis DSM 20403 = NBRC 102161</name>
    <dbReference type="NCBI Taxonomy" id="1423798"/>
    <lineage>
        <taxon>Bacteria</taxon>
        <taxon>Bacillati</taxon>
        <taxon>Bacillota</taxon>
        <taxon>Bacilli</taxon>
        <taxon>Lactobacillales</taxon>
        <taxon>Lactobacillaceae</taxon>
        <taxon>Ligilactobacillus</taxon>
    </lineage>
</organism>
<dbReference type="SUPFAM" id="SSF51206">
    <property type="entry name" value="cAMP-binding domain-like"/>
    <property type="match status" value="1"/>
</dbReference>
<dbReference type="InterPro" id="IPR000595">
    <property type="entry name" value="cNMP-bd_dom"/>
</dbReference>
<dbReference type="PRINTS" id="PR00034">
    <property type="entry name" value="HTHCRP"/>
</dbReference>
<keyword evidence="1" id="KW-0805">Transcription regulation</keyword>
<dbReference type="PANTHER" id="PTHR24567:SF26">
    <property type="entry name" value="REGULATORY PROTEIN YEIL"/>
    <property type="match status" value="1"/>
</dbReference>
<dbReference type="GO" id="GO:0005829">
    <property type="term" value="C:cytosol"/>
    <property type="evidence" value="ECO:0007669"/>
    <property type="project" value="TreeGrafter"/>
</dbReference>
<keyword evidence="2" id="KW-0238">DNA-binding</keyword>
<evidence type="ECO:0000259" key="4">
    <source>
        <dbReference type="PROSITE" id="PS50042"/>
    </source>
</evidence>
<evidence type="ECO:0000259" key="5">
    <source>
        <dbReference type="PROSITE" id="PS51063"/>
    </source>
</evidence>
<feature type="domain" description="Cyclic nucleotide-binding" evidence="4">
    <location>
        <begin position="38"/>
        <end position="114"/>
    </location>
</feature>
<protein>
    <submittedName>
        <fullName evidence="6">CRP/FNR family transcriptional regulator, anaerobic regulatory protein</fullName>
    </submittedName>
</protein>
<keyword evidence="3" id="KW-0804">Transcription</keyword>
<name>A0A1I2RHB2_9LACO</name>
<gene>
    <name evidence="6" type="ORF">SAMN02910432_01179</name>
</gene>
<dbReference type="SUPFAM" id="SSF46785">
    <property type="entry name" value="Winged helix' DNA-binding domain"/>
    <property type="match status" value="1"/>
</dbReference>
<dbReference type="AlphaFoldDB" id="A0A1I2RHB2"/>
<dbReference type="InterPro" id="IPR014710">
    <property type="entry name" value="RmlC-like_jellyroll"/>
</dbReference>
<dbReference type="PROSITE" id="PS51063">
    <property type="entry name" value="HTH_CRP_2"/>
    <property type="match status" value="1"/>
</dbReference>
<dbReference type="SMART" id="SM00419">
    <property type="entry name" value="HTH_CRP"/>
    <property type="match status" value="1"/>
</dbReference>
<dbReference type="PROSITE" id="PS50042">
    <property type="entry name" value="CNMP_BINDING_3"/>
    <property type="match status" value="1"/>
</dbReference>
<proteinExistence type="predicted"/>
<evidence type="ECO:0000256" key="3">
    <source>
        <dbReference type="ARBA" id="ARBA00023163"/>
    </source>
</evidence>
<reference evidence="7" key="1">
    <citation type="submission" date="2016-10" db="EMBL/GenBank/DDBJ databases">
        <authorList>
            <person name="Varghese N."/>
            <person name="Submissions S."/>
        </authorList>
    </citation>
    <scope>NUCLEOTIDE SEQUENCE [LARGE SCALE GENOMIC DNA]</scope>
    <source>
        <strain evidence="7">DSM 20403</strain>
    </source>
</reference>
<dbReference type="OrthoDB" id="9798104at2"/>
<dbReference type="Gene3D" id="2.60.120.10">
    <property type="entry name" value="Jelly Rolls"/>
    <property type="match status" value="1"/>
</dbReference>